<accession>A0A0F7ZFV0</accession>
<sequence length="626" mass="69741">MRLTAVIITGAAALLVQGQEVYIVGTSDAAQPTSGAAKPNANKPSYYFQPFSYTLTSTIRYAASLPAPTSTPTTIYGPRYSDAVKLLNTSLSTTTYGSWLPGQTAISATDTDDIYGQAAWSSMWLSANMPNYTTTGLYSTTVNPSPVPTEELVAPRREYFLAQDSYEFPDGFFLGVAGSAAQIEGAVALEGRGPSQLEVVMTPDQAQAHTTLENYFLYKQDIERIAAMGVKYYSFSISWSRILPFGRAGSPINKQGLQHYDDLINYVLEKGMVPVATMLHFDTPCALIKTANGSGIEVPDLHFDNMGFWNEHFVESFVNYGKILLAHFADRVPMWVTVNELMINTFNFTGFDNVVHAHAQLYHFYHDDLKATGQMGFKWNANFGLPRNPRDQADVEAANRFNAIQLGTYGNPIALGEQYPDAVLQTLPKAKKLTDEELAYIGDTTDFFGLDPYTATVISPPPGGIDACVRQGPSHPLFPSCVVESQVDVHGWNVGYRAQTYVYATPEYIRSFLFYAWNTFRKPIVVGEVGYAIFAESQRQMPDQRFDSPRSQFYLSYLSEMLKSIHEDGVNILGAFAWSFVDNWELGDFRPQFGMQAVNLTTQQRFYKKSFFDLVDFMASRKGMGY</sequence>
<keyword evidence="4" id="KW-1185">Reference proteome</keyword>
<dbReference type="GO" id="GO:0008422">
    <property type="term" value="F:beta-glucosidase activity"/>
    <property type="evidence" value="ECO:0007669"/>
    <property type="project" value="TreeGrafter"/>
</dbReference>
<evidence type="ECO:0000256" key="1">
    <source>
        <dbReference type="RuleBase" id="RU003690"/>
    </source>
</evidence>
<name>A0A0F7ZFV0_9HYPO</name>
<dbReference type="Gene3D" id="3.20.20.80">
    <property type="entry name" value="Glycosidases"/>
    <property type="match status" value="1"/>
</dbReference>
<proteinExistence type="inferred from homology"/>
<dbReference type="InterPro" id="IPR017853">
    <property type="entry name" value="GH"/>
</dbReference>
<dbReference type="SUPFAM" id="SSF51445">
    <property type="entry name" value="(Trans)glycosidases"/>
    <property type="match status" value="1"/>
</dbReference>
<protein>
    <recommendedName>
        <fullName evidence="5">Beta-glucosidase 1A</fullName>
    </recommendedName>
</protein>
<dbReference type="EMBL" id="KQ030680">
    <property type="protein sequence ID" value="KJZ69776.1"/>
    <property type="molecule type" value="Genomic_DNA"/>
</dbReference>
<keyword evidence="2" id="KW-0732">Signal</keyword>
<reference evidence="3 4" key="1">
    <citation type="journal article" date="2014" name="Genome Biol. Evol.">
        <title>Comparative genomics and transcriptomics analyses reveal divergent lifestyle features of nematode endoparasitic fungus Hirsutella minnesotensis.</title>
        <authorList>
            <person name="Lai Y."/>
            <person name="Liu K."/>
            <person name="Zhang X."/>
            <person name="Zhang X."/>
            <person name="Li K."/>
            <person name="Wang N."/>
            <person name="Shu C."/>
            <person name="Wu Y."/>
            <person name="Wang C."/>
            <person name="Bushley K.E."/>
            <person name="Xiang M."/>
            <person name="Liu X."/>
        </authorList>
    </citation>
    <scope>NUCLEOTIDE SEQUENCE [LARGE SCALE GENOMIC DNA]</scope>
    <source>
        <strain evidence="3 4">3608</strain>
    </source>
</reference>
<organism evidence="3 4">
    <name type="scientific">Hirsutella minnesotensis 3608</name>
    <dbReference type="NCBI Taxonomy" id="1043627"/>
    <lineage>
        <taxon>Eukaryota</taxon>
        <taxon>Fungi</taxon>
        <taxon>Dikarya</taxon>
        <taxon>Ascomycota</taxon>
        <taxon>Pezizomycotina</taxon>
        <taxon>Sordariomycetes</taxon>
        <taxon>Hypocreomycetidae</taxon>
        <taxon>Hypocreales</taxon>
        <taxon>Ophiocordycipitaceae</taxon>
        <taxon>Hirsutella</taxon>
    </lineage>
</organism>
<evidence type="ECO:0000256" key="2">
    <source>
        <dbReference type="SAM" id="SignalP"/>
    </source>
</evidence>
<evidence type="ECO:0000313" key="4">
    <source>
        <dbReference type="Proteomes" id="UP000054481"/>
    </source>
</evidence>
<gene>
    <name evidence="3" type="ORF">HIM_10835</name>
</gene>
<evidence type="ECO:0000313" key="3">
    <source>
        <dbReference type="EMBL" id="KJZ69776.1"/>
    </source>
</evidence>
<dbReference type="PANTHER" id="PTHR10353:SF53">
    <property type="entry name" value="BETA-1,4-GLUCOSIDASE (EUROFUNG)"/>
    <property type="match status" value="1"/>
</dbReference>
<dbReference type="PRINTS" id="PR00131">
    <property type="entry name" value="GLHYDRLASE1"/>
</dbReference>
<dbReference type="OrthoDB" id="65569at2759"/>
<feature type="signal peptide" evidence="2">
    <location>
        <begin position="1"/>
        <end position="18"/>
    </location>
</feature>
<dbReference type="Proteomes" id="UP000054481">
    <property type="component" value="Unassembled WGS sequence"/>
</dbReference>
<comment type="similarity">
    <text evidence="1">Belongs to the glycosyl hydrolase 1 family.</text>
</comment>
<dbReference type="Pfam" id="PF00232">
    <property type="entry name" value="Glyco_hydro_1"/>
    <property type="match status" value="1"/>
</dbReference>
<dbReference type="GO" id="GO:0005975">
    <property type="term" value="P:carbohydrate metabolic process"/>
    <property type="evidence" value="ECO:0007669"/>
    <property type="project" value="InterPro"/>
</dbReference>
<dbReference type="PANTHER" id="PTHR10353">
    <property type="entry name" value="GLYCOSYL HYDROLASE"/>
    <property type="match status" value="1"/>
</dbReference>
<dbReference type="InterPro" id="IPR001360">
    <property type="entry name" value="Glyco_hydro_1"/>
</dbReference>
<feature type="chain" id="PRO_5002525683" description="Beta-glucosidase 1A" evidence="2">
    <location>
        <begin position="19"/>
        <end position="626"/>
    </location>
</feature>
<evidence type="ECO:0008006" key="5">
    <source>
        <dbReference type="Google" id="ProtNLM"/>
    </source>
</evidence>
<dbReference type="AlphaFoldDB" id="A0A0F7ZFV0"/>